<evidence type="ECO:0000313" key="3">
    <source>
        <dbReference type="Proteomes" id="UP000008311"/>
    </source>
</evidence>
<accession>B9S2P7</accession>
<dbReference type="STRING" id="3988.B9S2P7"/>
<reference evidence="3" key="1">
    <citation type="journal article" date="2010" name="Nat. Biotechnol.">
        <title>Draft genome sequence of the oilseed species Ricinus communis.</title>
        <authorList>
            <person name="Chan A.P."/>
            <person name="Crabtree J."/>
            <person name="Zhao Q."/>
            <person name="Lorenzi H."/>
            <person name="Orvis J."/>
            <person name="Puiu D."/>
            <person name="Melake-Berhan A."/>
            <person name="Jones K.M."/>
            <person name="Redman J."/>
            <person name="Chen G."/>
            <person name="Cahoon E.B."/>
            <person name="Gedil M."/>
            <person name="Stanke M."/>
            <person name="Haas B.J."/>
            <person name="Wortman J.R."/>
            <person name="Fraser-Liggett C.M."/>
            <person name="Ravel J."/>
            <person name="Rabinowicz P.D."/>
        </authorList>
    </citation>
    <scope>NUCLEOTIDE SEQUENCE [LARGE SCALE GENOMIC DNA]</scope>
    <source>
        <strain evidence="3">cv. Hale</strain>
    </source>
</reference>
<dbReference type="AlphaFoldDB" id="B9S2P7"/>
<dbReference type="Proteomes" id="UP000008311">
    <property type="component" value="Unassembled WGS sequence"/>
</dbReference>
<dbReference type="EMBL" id="EQ973853">
    <property type="protein sequence ID" value="EEF42052.1"/>
    <property type="molecule type" value="Genomic_DNA"/>
</dbReference>
<dbReference type="eggNOG" id="ENOG502RZJH">
    <property type="taxonomic scope" value="Eukaryota"/>
</dbReference>
<feature type="region of interest" description="Disordered" evidence="1">
    <location>
        <begin position="196"/>
        <end position="225"/>
    </location>
</feature>
<feature type="region of interest" description="Disordered" evidence="1">
    <location>
        <begin position="1"/>
        <end position="23"/>
    </location>
</feature>
<name>B9S2P7_RICCO</name>
<evidence type="ECO:0000256" key="1">
    <source>
        <dbReference type="SAM" id="MobiDB-lite"/>
    </source>
</evidence>
<dbReference type="InParanoid" id="B9S2P7"/>
<dbReference type="FunCoup" id="B9S2P7">
    <property type="interactions" value="233"/>
</dbReference>
<dbReference type="PANTHER" id="PTHR34193:SF1">
    <property type="entry name" value="EXPRESSED PROTEIN"/>
    <property type="match status" value="1"/>
</dbReference>
<organism evidence="2 3">
    <name type="scientific">Ricinus communis</name>
    <name type="common">Castor bean</name>
    <dbReference type="NCBI Taxonomy" id="3988"/>
    <lineage>
        <taxon>Eukaryota</taxon>
        <taxon>Viridiplantae</taxon>
        <taxon>Streptophyta</taxon>
        <taxon>Embryophyta</taxon>
        <taxon>Tracheophyta</taxon>
        <taxon>Spermatophyta</taxon>
        <taxon>Magnoliopsida</taxon>
        <taxon>eudicotyledons</taxon>
        <taxon>Gunneridae</taxon>
        <taxon>Pentapetalae</taxon>
        <taxon>rosids</taxon>
        <taxon>fabids</taxon>
        <taxon>Malpighiales</taxon>
        <taxon>Euphorbiaceae</taxon>
        <taxon>Acalyphoideae</taxon>
        <taxon>Acalypheae</taxon>
        <taxon>Ricinus</taxon>
    </lineage>
</organism>
<feature type="compositionally biased region" description="Basic residues" evidence="1">
    <location>
        <begin position="197"/>
        <end position="207"/>
    </location>
</feature>
<evidence type="ECO:0000313" key="2">
    <source>
        <dbReference type="EMBL" id="EEF42052.1"/>
    </source>
</evidence>
<keyword evidence="3" id="KW-1185">Reference proteome</keyword>
<sequence length="262" mass="29663">MLDPGTDFSPEKNHVHFPNRTSDSYDSYGAINYKARAQKTAQNYANYQNWNSTADFGAERRLIEDDDSGVCSPPLWRTSPPRSPQHRQNHYRSLSPSARTQAIVRGQKELMEMVSRMPEGCYELSLKDIVEKPMVDQVDDQSVKEESFSKERSCIVNNGDMQVKKKNEKKVNMNRSGSIDNGGFLLKMVFPISWNSRNKKKNGSKKIRKDDNSVMNNSGRVSPRPLLFDGSAAAAAKDGENEWQVRGGCWSFIFRKGGKKAE</sequence>
<feature type="region of interest" description="Disordered" evidence="1">
    <location>
        <begin position="68"/>
        <end position="98"/>
    </location>
</feature>
<gene>
    <name evidence="2" type="ORF">RCOM_0559900</name>
</gene>
<protein>
    <submittedName>
        <fullName evidence="2">Uncharacterized protein</fullName>
    </submittedName>
</protein>
<proteinExistence type="predicted"/>
<dbReference type="PANTHER" id="PTHR34193">
    <property type="entry name" value="OS11G0199801 PROTEIN"/>
    <property type="match status" value="1"/>
</dbReference>